<dbReference type="AlphaFoldDB" id="A0A9E7FGW1"/>
<dbReference type="Proteomes" id="UP001055439">
    <property type="component" value="Chromosome 4"/>
</dbReference>
<sequence>MDLACSLHALPLCASLAFPSPTTFSNTSDNAPTFGENVYPNSSSTTIVPLMLGNLVAATGFPQCIASINVKSSPCGFSVGFKNTSNELLNAFSYDSGTVPSTTTLAPRSSYRCAHGPDPATTRYTSGCLGTSLEKASKRRGLSCRGADETSRVDFQKGKTRVYASRVDSTA</sequence>
<feature type="signal peptide" evidence="1">
    <location>
        <begin position="1"/>
        <end position="17"/>
    </location>
</feature>
<gene>
    <name evidence="2" type="ORF">MUK42_32184</name>
</gene>
<evidence type="ECO:0000313" key="2">
    <source>
        <dbReference type="EMBL" id="URD95360.1"/>
    </source>
</evidence>
<feature type="chain" id="PRO_5039349132" evidence="1">
    <location>
        <begin position="18"/>
        <end position="171"/>
    </location>
</feature>
<evidence type="ECO:0000313" key="3">
    <source>
        <dbReference type="Proteomes" id="UP001055439"/>
    </source>
</evidence>
<keyword evidence="3" id="KW-1185">Reference proteome</keyword>
<dbReference type="EMBL" id="CP097506">
    <property type="protein sequence ID" value="URD95360.1"/>
    <property type="molecule type" value="Genomic_DNA"/>
</dbReference>
<evidence type="ECO:0000256" key="1">
    <source>
        <dbReference type="SAM" id="SignalP"/>
    </source>
</evidence>
<name>A0A9E7FGW1_9LILI</name>
<accession>A0A9E7FGW1</accession>
<protein>
    <submittedName>
        <fullName evidence="2">Uncharacterized protein</fullName>
    </submittedName>
</protein>
<proteinExistence type="predicted"/>
<reference evidence="2" key="1">
    <citation type="submission" date="2022-05" db="EMBL/GenBank/DDBJ databases">
        <title>The Musa troglodytarum L. genome provides insights into the mechanism of non-climacteric behaviour and enrichment of carotenoids.</title>
        <authorList>
            <person name="Wang J."/>
        </authorList>
    </citation>
    <scope>NUCLEOTIDE SEQUENCE</scope>
    <source>
        <tissue evidence="2">Leaf</tissue>
    </source>
</reference>
<keyword evidence="1" id="KW-0732">Signal</keyword>
<organism evidence="2 3">
    <name type="scientific">Musa troglodytarum</name>
    <name type="common">fe'i banana</name>
    <dbReference type="NCBI Taxonomy" id="320322"/>
    <lineage>
        <taxon>Eukaryota</taxon>
        <taxon>Viridiplantae</taxon>
        <taxon>Streptophyta</taxon>
        <taxon>Embryophyta</taxon>
        <taxon>Tracheophyta</taxon>
        <taxon>Spermatophyta</taxon>
        <taxon>Magnoliopsida</taxon>
        <taxon>Liliopsida</taxon>
        <taxon>Zingiberales</taxon>
        <taxon>Musaceae</taxon>
        <taxon>Musa</taxon>
    </lineage>
</organism>